<accession>A0A8B9ZG80</accession>
<evidence type="ECO:0000256" key="12">
    <source>
        <dbReference type="RuleBase" id="RU367040"/>
    </source>
</evidence>
<keyword evidence="4" id="KW-0832">Ubl conjugation</keyword>
<evidence type="ECO:0000256" key="11">
    <source>
        <dbReference type="ARBA" id="ARBA00047089"/>
    </source>
</evidence>
<feature type="coiled-coil region" evidence="13">
    <location>
        <begin position="343"/>
        <end position="370"/>
    </location>
</feature>
<dbReference type="InterPro" id="IPR000435">
    <property type="entry name" value="Tektins"/>
</dbReference>
<dbReference type="PANTHER" id="PTHR19960:SF23">
    <property type="entry name" value="TEKTIN-5"/>
    <property type="match status" value="1"/>
</dbReference>
<comment type="similarity">
    <text evidence="2 12">Belongs to the tektin family.</text>
</comment>
<keyword evidence="8" id="KW-0206">Cytoskeleton</keyword>
<dbReference type="GO" id="GO:0005634">
    <property type="term" value="C:nucleus"/>
    <property type="evidence" value="ECO:0007669"/>
    <property type="project" value="TreeGrafter"/>
</dbReference>
<name>A0A8B9ZG80_ANAPL</name>
<evidence type="ECO:0000256" key="8">
    <source>
        <dbReference type="ARBA" id="ARBA00023212"/>
    </source>
</evidence>
<comment type="subunit">
    <text evidence="11">Microtubule inner protein component of sperm flagellar doublet microtubules. Interacts with TEKT3.</text>
</comment>
<evidence type="ECO:0000313" key="15">
    <source>
        <dbReference type="Proteomes" id="UP000694400"/>
    </source>
</evidence>
<dbReference type="PANTHER" id="PTHR19960">
    <property type="entry name" value="TEKTIN"/>
    <property type="match status" value="1"/>
</dbReference>
<comment type="function">
    <text evidence="10">Sperm-specific microtubule inner protein (MIP) part of the dynein-decorated doublet microtubules (DMTs) in flagellar axoneme. Forms an extensive interaction network in different conformations that reinforces the helix bundle composed by other tektin proteins (TEKT1 to TEKT4) and MIPs to anchor the tektin bundle onto the tubulin wall of A-tubule of the sperm flagellum.</text>
</comment>
<sequence>MEFLGTTQVASYCGTKKRCLFPDPAPTSTTKDSYQSYYLPGYRHLSSWRPSLLHKVISVPPSSDEPYNLTGRPPTVLPTLRSALHARYSTRDWHHANMVQLKGSETSRYWAGRLNTDSVRLMQDKDQLTYQMQEDSRRNLGERISNIDFWRSELVYELECLLRETQALETAKKRLECAADEMQGPLKTALECLYYREKRKGIDLVHDDVEKNLIKEVDVFKDCQEILAKLAQRINHHINRDAQHVLEQDLSDKNSAHFIDEKCFNLRNTSDSINFYHGVEKVDGTVSVPVTWAKFSEDNIRCSQHARANSVKLREDTEVGLESTSEEMWNQFVSTNLAFNNRIAEVADAKNKLQAQLAKVLQEIFQTEDTIMLLERSIMAKEYPLKVAQTRLETRTKRPNIELCRDEPQYQLVTEVYTIDDTLQTLKKRLQEARDTLQMLLANKSKLEHDISVKANSFFIDKKCMDMRKTFPSTPRLIVSTIQALTVWHIVLFVFQSLYGKVVFKCLPCPSTLLLCSSDKFGVCLELEDIEQA</sequence>
<evidence type="ECO:0000256" key="13">
    <source>
        <dbReference type="SAM" id="Coils"/>
    </source>
</evidence>
<keyword evidence="3" id="KW-0963">Cytoplasm</keyword>
<evidence type="ECO:0000256" key="5">
    <source>
        <dbReference type="ARBA" id="ARBA00022846"/>
    </source>
</evidence>
<dbReference type="Pfam" id="PF03148">
    <property type="entry name" value="Tektin"/>
    <property type="match status" value="1"/>
</dbReference>
<reference evidence="14" key="2">
    <citation type="submission" date="2025-08" db="UniProtKB">
        <authorList>
            <consortium name="Ensembl"/>
        </authorList>
    </citation>
    <scope>IDENTIFICATION</scope>
</reference>
<dbReference type="Proteomes" id="UP000694400">
    <property type="component" value="Chromosome 15"/>
</dbReference>
<dbReference type="GO" id="GO:0005930">
    <property type="term" value="C:axoneme"/>
    <property type="evidence" value="ECO:0007669"/>
    <property type="project" value="UniProtKB-SubCell"/>
</dbReference>
<evidence type="ECO:0000256" key="1">
    <source>
        <dbReference type="ARBA" id="ARBA00004611"/>
    </source>
</evidence>
<keyword evidence="7 12" id="KW-0969">Cilium</keyword>
<dbReference type="GO" id="GO:0060294">
    <property type="term" value="P:cilium movement involved in cell motility"/>
    <property type="evidence" value="ECO:0007669"/>
    <property type="project" value="UniProtKB-UniRule"/>
</dbReference>
<reference evidence="14" key="1">
    <citation type="submission" date="2019-08" db="EMBL/GenBank/DDBJ databases">
        <title>Three high-quality genomes provides insights into domestication of ducks.</title>
        <authorList>
            <person name="Hou Z.C."/>
            <person name="Zhu F."/>
            <person name="Yin Z.T."/>
            <person name="Zhang F."/>
        </authorList>
    </citation>
    <scope>NUCLEOTIDE SEQUENCE [LARGE SCALE GENOMIC DNA]</scope>
</reference>
<protein>
    <recommendedName>
        <fullName evidence="12">Tektin</fullName>
    </recommendedName>
</protein>
<evidence type="ECO:0000256" key="10">
    <source>
        <dbReference type="ARBA" id="ARBA00046061"/>
    </source>
</evidence>
<keyword evidence="5 12" id="KW-0282">Flagellum</keyword>
<dbReference type="InterPro" id="IPR048256">
    <property type="entry name" value="Tektin-like"/>
</dbReference>
<reference evidence="14" key="3">
    <citation type="submission" date="2025-09" db="UniProtKB">
        <authorList>
            <consortium name="Ensembl"/>
        </authorList>
    </citation>
    <scope>IDENTIFICATION</scope>
</reference>
<evidence type="ECO:0000256" key="7">
    <source>
        <dbReference type="ARBA" id="ARBA00023069"/>
    </source>
</evidence>
<evidence type="ECO:0000256" key="6">
    <source>
        <dbReference type="ARBA" id="ARBA00023054"/>
    </source>
</evidence>
<comment type="subcellular location">
    <subcellularLocation>
        <location evidence="12">Cytoplasm</location>
        <location evidence="12">Cytoskeleton</location>
        <location evidence="12">Cilium axoneme</location>
    </subcellularLocation>
    <subcellularLocation>
        <location evidence="1">Cytoplasm</location>
        <location evidence="1">Cytoskeleton</location>
        <location evidence="1">Flagellum axoneme</location>
    </subcellularLocation>
</comment>
<dbReference type="Ensembl" id="ENSAPLT00020016557.1">
    <property type="protein sequence ID" value="ENSAPLP00020015351.1"/>
    <property type="gene ID" value="ENSAPLG00020011104.1"/>
</dbReference>
<evidence type="ECO:0000256" key="9">
    <source>
        <dbReference type="ARBA" id="ARBA00023273"/>
    </source>
</evidence>
<evidence type="ECO:0000256" key="3">
    <source>
        <dbReference type="ARBA" id="ARBA00022490"/>
    </source>
</evidence>
<evidence type="ECO:0000256" key="2">
    <source>
        <dbReference type="ARBA" id="ARBA00007209"/>
    </source>
</evidence>
<dbReference type="GO" id="GO:0036126">
    <property type="term" value="C:sperm flagellum"/>
    <property type="evidence" value="ECO:0007669"/>
    <property type="project" value="TreeGrafter"/>
</dbReference>
<dbReference type="PRINTS" id="PR00511">
    <property type="entry name" value="TEKTIN"/>
</dbReference>
<evidence type="ECO:0000313" key="14">
    <source>
        <dbReference type="Ensembl" id="ENSAPLP00020015351.1"/>
    </source>
</evidence>
<proteinExistence type="inferred from homology"/>
<feature type="coiled-coil region" evidence="13">
    <location>
        <begin position="423"/>
        <end position="450"/>
    </location>
</feature>
<keyword evidence="6 13" id="KW-0175">Coiled coil</keyword>
<organism evidence="14 15">
    <name type="scientific">Anas platyrhynchos</name>
    <name type="common">Mallard</name>
    <name type="synonym">Anas boschas</name>
    <dbReference type="NCBI Taxonomy" id="8839"/>
    <lineage>
        <taxon>Eukaryota</taxon>
        <taxon>Metazoa</taxon>
        <taxon>Chordata</taxon>
        <taxon>Craniata</taxon>
        <taxon>Vertebrata</taxon>
        <taxon>Euteleostomi</taxon>
        <taxon>Archelosauria</taxon>
        <taxon>Archosauria</taxon>
        <taxon>Dinosauria</taxon>
        <taxon>Saurischia</taxon>
        <taxon>Theropoda</taxon>
        <taxon>Coelurosauria</taxon>
        <taxon>Aves</taxon>
        <taxon>Neognathae</taxon>
        <taxon>Galloanserae</taxon>
        <taxon>Anseriformes</taxon>
        <taxon>Anatidae</taxon>
        <taxon>Anatinae</taxon>
        <taxon>Anas</taxon>
    </lineage>
</organism>
<dbReference type="GO" id="GO:0015630">
    <property type="term" value="C:microtubule cytoskeleton"/>
    <property type="evidence" value="ECO:0007669"/>
    <property type="project" value="UniProtKB-UniRule"/>
</dbReference>
<evidence type="ECO:0000256" key="4">
    <source>
        <dbReference type="ARBA" id="ARBA00022843"/>
    </source>
</evidence>
<keyword evidence="9 12" id="KW-0966">Cell projection</keyword>
<dbReference type="AlphaFoldDB" id="A0A8B9ZG80"/>
<dbReference type="GO" id="GO:0060271">
    <property type="term" value="P:cilium assembly"/>
    <property type="evidence" value="ECO:0007669"/>
    <property type="project" value="UniProtKB-UniRule"/>
</dbReference>